<dbReference type="InterPro" id="IPR036457">
    <property type="entry name" value="PPM-type-like_dom_sf"/>
</dbReference>
<feature type="transmembrane region" description="Helical" evidence="2">
    <location>
        <begin position="12"/>
        <end position="32"/>
    </location>
</feature>
<keyword evidence="2" id="KW-0472">Membrane</keyword>
<evidence type="ECO:0000259" key="3">
    <source>
        <dbReference type="SMART" id="SM00331"/>
    </source>
</evidence>
<keyword evidence="2" id="KW-0812">Transmembrane</keyword>
<proteinExistence type="predicted"/>
<evidence type="ECO:0000256" key="2">
    <source>
        <dbReference type="SAM" id="Phobius"/>
    </source>
</evidence>
<accession>A0A399SY75</accession>
<feature type="transmembrane region" description="Helical" evidence="2">
    <location>
        <begin position="305"/>
        <end position="326"/>
    </location>
</feature>
<dbReference type="GO" id="GO:0016791">
    <property type="term" value="F:phosphatase activity"/>
    <property type="evidence" value="ECO:0007669"/>
    <property type="project" value="TreeGrafter"/>
</dbReference>
<dbReference type="PANTHER" id="PTHR43156:SF2">
    <property type="entry name" value="STAGE II SPORULATION PROTEIN E"/>
    <property type="match status" value="1"/>
</dbReference>
<evidence type="ECO:0000313" key="5">
    <source>
        <dbReference type="Proteomes" id="UP000265926"/>
    </source>
</evidence>
<dbReference type="PANTHER" id="PTHR43156">
    <property type="entry name" value="STAGE II SPORULATION PROTEIN E-RELATED"/>
    <property type="match status" value="1"/>
</dbReference>
<dbReference type="SUPFAM" id="SSF81606">
    <property type="entry name" value="PP2C-like"/>
    <property type="match status" value="1"/>
</dbReference>
<evidence type="ECO:0000313" key="4">
    <source>
        <dbReference type="EMBL" id="RIJ47734.1"/>
    </source>
</evidence>
<dbReference type="InterPro" id="IPR052016">
    <property type="entry name" value="Bact_Sigma-Reg"/>
</dbReference>
<comment type="caution">
    <text evidence="4">The sequence shown here is derived from an EMBL/GenBank/DDBJ whole genome shotgun (WGS) entry which is preliminary data.</text>
</comment>
<reference evidence="4 5" key="1">
    <citation type="submission" date="2018-08" db="EMBL/GenBank/DDBJ databases">
        <title>Pallidiluteibacterium maritimus gen. nov., sp. nov., isolated from coastal sediment.</title>
        <authorList>
            <person name="Zhou L.Y."/>
        </authorList>
    </citation>
    <scope>NUCLEOTIDE SEQUENCE [LARGE SCALE GENOMIC DNA]</scope>
    <source>
        <strain evidence="4 5">XSD2</strain>
    </source>
</reference>
<dbReference type="EMBL" id="QWGR01000007">
    <property type="protein sequence ID" value="RIJ47734.1"/>
    <property type="molecule type" value="Genomic_DNA"/>
</dbReference>
<dbReference type="Gene3D" id="3.60.40.10">
    <property type="entry name" value="PPM-type phosphatase domain"/>
    <property type="match status" value="1"/>
</dbReference>
<dbReference type="RefSeq" id="WP_119438622.1">
    <property type="nucleotide sequence ID" value="NZ_QWGR01000007.1"/>
</dbReference>
<dbReference type="Gene3D" id="3.30.450.20">
    <property type="entry name" value="PAS domain"/>
    <property type="match status" value="1"/>
</dbReference>
<keyword evidence="5" id="KW-1185">Reference proteome</keyword>
<keyword evidence="2" id="KW-1133">Transmembrane helix</keyword>
<name>A0A399SY75_9BACT</name>
<dbReference type="OrthoDB" id="9763484at2"/>
<dbReference type="Pfam" id="PF07228">
    <property type="entry name" value="SpoIIE"/>
    <property type="match status" value="1"/>
</dbReference>
<sequence length="638" mass="73224">MLDKSLAYRLSIYISLAVVAVFIAFIVIYFLFNMKIIEENIDNKAISSEAEVAAEIKKYVITTKEVTQNVADQIVFYDQKDYVQPFFDHLLRKYEFINAIHINIDSTLELKYHNYFSYRENDSTYFFEGNQPFENCVSNHPNYKVLAEGNEQNWSEPIFCERNKRIVVAFYSPIFYVRNDKTIQIGDVVCELSLLQLHESINKIKIGKNGYSVLMSKDGTYISHPKKEWILTRNLRDIPPEVFKNKQLLVDDFLTGVNAGSIVAYPETLNYEKSFVYHSRIEENGWILLLVIPHKELFEPLYVPILKMLFFSVLGILIIYILVTYISNKQIQPLSSVTSQLTKFTNISSESYAGEESMNEIKQVADSLNLMKLWYEQYQLKALKEEKLNKLQHTDLLQAAEIQKSLIKVDFPAFPNIAEIDLFASYNPARIVSGDLFDYFFKDEDHLVLSMGDVSGNGVPAALFMSVSQTVIKTIASDLTIKRCSSIVARINNELHSNNMHQFFLTLFLGILDIKTGKLSYCNAAHNSTYIVKANGNIEVLVESHGLPLGLYRDKGYREGRYQLEKGDSIVLYTDGVTERSDSNRLFYGHERLKENLKSLVGLEPKEMVKRIETSVRLFAGDAEQNDDISILVLKYHG</sequence>
<feature type="domain" description="PPM-type phosphatase" evidence="3">
    <location>
        <begin position="417"/>
        <end position="636"/>
    </location>
</feature>
<dbReference type="SMART" id="SM00331">
    <property type="entry name" value="PP2C_SIG"/>
    <property type="match status" value="1"/>
</dbReference>
<gene>
    <name evidence="4" type="ORF">D1614_14245</name>
</gene>
<protein>
    <recommendedName>
        <fullName evidence="3">PPM-type phosphatase domain-containing protein</fullName>
    </recommendedName>
</protein>
<dbReference type="InterPro" id="IPR001932">
    <property type="entry name" value="PPM-type_phosphatase-like_dom"/>
</dbReference>
<organism evidence="4 5">
    <name type="scientific">Maribellus luteus</name>
    <dbReference type="NCBI Taxonomy" id="2305463"/>
    <lineage>
        <taxon>Bacteria</taxon>
        <taxon>Pseudomonadati</taxon>
        <taxon>Bacteroidota</taxon>
        <taxon>Bacteroidia</taxon>
        <taxon>Marinilabiliales</taxon>
        <taxon>Prolixibacteraceae</taxon>
        <taxon>Maribellus</taxon>
    </lineage>
</organism>
<keyword evidence="1" id="KW-0378">Hydrolase</keyword>
<dbReference type="Proteomes" id="UP000265926">
    <property type="component" value="Unassembled WGS sequence"/>
</dbReference>
<evidence type="ECO:0000256" key="1">
    <source>
        <dbReference type="ARBA" id="ARBA00022801"/>
    </source>
</evidence>
<dbReference type="AlphaFoldDB" id="A0A399SY75"/>
<dbReference type="CDD" id="cd12912">
    <property type="entry name" value="PDC2_MCP_like"/>
    <property type="match status" value="1"/>
</dbReference>